<dbReference type="Proteomes" id="UP000518681">
    <property type="component" value="Unassembled WGS sequence"/>
</dbReference>
<accession>A0AAW3V3D5</accession>
<sequence length="244" mass="27691">MQELKLHLQPILLRGTIANLQRSRRTHDFVLTQVQHKTVGATAVGAEAMDMGAAGIGLVNMASNADEEADWVEFELDGKQMQGWVWLLPMRNGDDVDVVAEKVGENRYVVYSVKRNSDDIVAVYPHATAGRKQHYRNMAKIMIWAFLLVNAIGVFALHRPGDFGENFLSFAAFMGVAMSATFVAFAIIFYRVTQKMMSLVRLAEAIFRTYGWPDVENINLRKASREHRGTNTLSNYGRYYFRYK</sequence>
<feature type="transmembrane region" description="Helical" evidence="1">
    <location>
        <begin position="141"/>
        <end position="158"/>
    </location>
</feature>
<proteinExistence type="predicted"/>
<dbReference type="InterPro" id="IPR048130">
    <property type="entry name" value="T6SS_ExIF-like"/>
</dbReference>
<dbReference type="EMBL" id="JACIIK010000008">
    <property type="protein sequence ID" value="MBB6203890.1"/>
    <property type="molecule type" value="Genomic_DNA"/>
</dbReference>
<dbReference type="RefSeq" id="WP_183798865.1">
    <property type="nucleotide sequence ID" value="NZ_JACIII010000008.1"/>
</dbReference>
<gene>
    <name evidence="2" type="ORF">GGD69_004777</name>
</gene>
<dbReference type="NCBIfam" id="NF041560">
    <property type="entry name" value="T6SS_Burk_ExIF"/>
    <property type="match status" value="1"/>
</dbReference>
<evidence type="ECO:0000256" key="1">
    <source>
        <dbReference type="SAM" id="Phobius"/>
    </source>
</evidence>
<organism evidence="2 3">
    <name type="scientific">Paraburkholderia fungorum</name>
    <dbReference type="NCBI Taxonomy" id="134537"/>
    <lineage>
        <taxon>Bacteria</taxon>
        <taxon>Pseudomonadati</taxon>
        <taxon>Pseudomonadota</taxon>
        <taxon>Betaproteobacteria</taxon>
        <taxon>Burkholderiales</taxon>
        <taxon>Burkholderiaceae</taxon>
        <taxon>Paraburkholderia</taxon>
    </lineage>
</organism>
<keyword evidence="1" id="KW-1133">Transmembrane helix</keyword>
<name>A0AAW3V3D5_9BURK</name>
<evidence type="ECO:0000313" key="3">
    <source>
        <dbReference type="Proteomes" id="UP000518681"/>
    </source>
</evidence>
<comment type="caution">
    <text evidence="2">The sequence shown here is derived from an EMBL/GenBank/DDBJ whole genome shotgun (WGS) entry which is preliminary data.</text>
</comment>
<feature type="transmembrane region" description="Helical" evidence="1">
    <location>
        <begin position="170"/>
        <end position="192"/>
    </location>
</feature>
<dbReference type="AlphaFoldDB" id="A0AAW3V3D5"/>
<protein>
    <submittedName>
        <fullName evidence="2">Uncharacterized protein</fullName>
    </submittedName>
</protein>
<reference evidence="2 3" key="1">
    <citation type="submission" date="2020-08" db="EMBL/GenBank/DDBJ databases">
        <title>Genomic Encyclopedia of Type Strains, Phase IV (KMG-V): Genome sequencing to study the core and pangenomes of soil and plant-associated prokaryotes.</title>
        <authorList>
            <person name="Whitman W."/>
        </authorList>
    </citation>
    <scope>NUCLEOTIDE SEQUENCE [LARGE SCALE GENOMIC DNA]</scope>
    <source>
        <strain evidence="2 3">SEMIA 4013</strain>
    </source>
</reference>
<keyword evidence="1" id="KW-0812">Transmembrane</keyword>
<keyword evidence="1" id="KW-0472">Membrane</keyword>
<evidence type="ECO:0000313" key="2">
    <source>
        <dbReference type="EMBL" id="MBB6203890.1"/>
    </source>
</evidence>